<organism evidence="2">
    <name type="scientific">Brentisentis yangtzensis</name>
    <dbReference type="NCBI Taxonomy" id="2604967"/>
    <lineage>
        <taxon>Eukaryota</taxon>
        <taxon>Metazoa</taxon>
        <taxon>Spiralia</taxon>
        <taxon>Lophotrochozoa</taxon>
        <taxon>Acanthocephala</taxon>
        <taxon>Palaeacanthocephala</taxon>
        <taxon>Echinorhynchida</taxon>
        <taxon>Leptorhynchoididae</taxon>
        <taxon>Brentisentis</taxon>
    </lineage>
</organism>
<geneLocation type="mitochondrion" evidence="2"/>
<evidence type="ECO:0000313" key="2">
    <source>
        <dbReference type="EMBL" id="QEG77739.1"/>
    </source>
</evidence>
<gene>
    <name evidence="2" type="primary">nad4L</name>
</gene>
<keyword evidence="1" id="KW-1133">Transmembrane helix</keyword>
<dbReference type="AlphaFoldDB" id="A0A5B9RKF4"/>
<sequence>MVFSVMVGIMFILGGSCLLSWLMGVELMMLIFLIMLGNYWGGLVEGGYLFFMGLIVSVVMVSVVLSIYVQGLRLSNGCHLVV</sequence>
<dbReference type="EMBL" id="MK651258">
    <property type="protein sequence ID" value="QEG77739.1"/>
    <property type="molecule type" value="Genomic_DNA"/>
</dbReference>
<protein>
    <submittedName>
        <fullName evidence="2">NADH dehydrogenase subunit 4L</fullName>
    </submittedName>
</protein>
<keyword evidence="1" id="KW-0812">Transmembrane</keyword>
<feature type="transmembrane region" description="Helical" evidence="1">
    <location>
        <begin position="7"/>
        <end position="36"/>
    </location>
</feature>
<keyword evidence="2" id="KW-0496">Mitochondrion</keyword>
<reference evidence="2" key="1">
    <citation type="journal article" date="2019" name="Zookeys">
        <title>Characterization of the complete mitochondrial genome of Brentisentisyangtzensis Yu &amp; Wu, 1989 (Acanthocephala, Illiosentidae).</title>
        <authorList>
            <person name="Song R."/>
            <person name="Zhang D."/>
            <person name="Gao J.-W."/>
            <person name="Cheng X.-F."/>
            <person name="Xie M."/>
            <person name="Li H."/>
            <person name="Wu Y.-A."/>
        </authorList>
    </citation>
    <scope>NUCLEOTIDE SEQUENCE</scope>
</reference>
<accession>A0A5B9RKF4</accession>
<evidence type="ECO:0000256" key="1">
    <source>
        <dbReference type="SAM" id="Phobius"/>
    </source>
</evidence>
<keyword evidence="1" id="KW-0472">Membrane</keyword>
<feature type="transmembrane region" description="Helical" evidence="1">
    <location>
        <begin position="48"/>
        <end position="69"/>
    </location>
</feature>
<name>A0A5B9RKF4_9BILA</name>
<proteinExistence type="predicted"/>